<feature type="chain" id="PRO_5016234649" description="OmpA-like domain-containing protein" evidence="5">
    <location>
        <begin position="26"/>
        <end position="437"/>
    </location>
</feature>
<evidence type="ECO:0000256" key="5">
    <source>
        <dbReference type="SAM" id="SignalP"/>
    </source>
</evidence>
<protein>
    <recommendedName>
        <fullName evidence="6">OmpA-like domain-containing protein</fullName>
    </recommendedName>
</protein>
<dbReference type="InterPro" id="IPR006665">
    <property type="entry name" value="OmpA-like"/>
</dbReference>
<comment type="caution">
    <text evidence="7">The sequence shown here is derived from an EMBL/GenBank/DDBJ whole genome shotgun (WGS) entry which is preliminary data.</text>
</comment>
<dbReference type="InterPro" id="IPR006664">
    <property type="entry name" value="OMP_bac"/>
</dbReference>
<sequence>MNCWSKWSFWIVICLLAWIHSPATATVNPCLRLTGVVQDYASHLPLVARLSVRTQQGSYNIGVSAAQTGRFTIDITCPATELIIDKEGYRQQSLVLNTSSALSNKPIGVIIPLISLGQQGLNQPYSQSQQTFFVQKNNKQASIRPQHNTFVISDALTGQLLPAQMCFTFTKTEKKQCFETNKAGQVSIDFTEKDIIAIDVTSAGYQTYNGNQIVEQGDTRNLRQGIRLVRELTILSVQVDPSVKNFELRPEGKVGKTISLQAIPGLANTLVAYDLIPQQYQLVITDQQQAVLELRSILIQPGLNTTAALAPQPLSASAVAPVSRPDSALRFEQSNWKLLQDSQALLTQMAAYLVQHPELSIRIMGHTDKEGDERLNLRLSEQRAKVVSTFLWNHGVADERMEIIGLGSQFMIAPSDTEENKAKNRRVTIKFIAKETR</sequence>
<dbReference type="InterPro" id="IPR050330">
    <property type="entry name" value="Bact_OuterMem_StrucFunc"/>
</dbReference>
<dbReference type="PROSITE" id="PS51123">
    <property type="entry name" value="OMPA_2"/>
    <property type="match status" value="1"/>
</dbReference>
<dbReference type="PANTHER" id="PTHR30329:SF21">
    <property type="entry name" value="LIPOPROTEIN YIAD-RELATED"/>
    <property type="match status" value="1"/>
</dbReference>
<dbReference type="GO" id="GO:0009279">
    <property type="term" value="C:cell outer membrane"/>
    <property type="evidence" value="ECO:0007669"/>
    <property type="project" value="UniProtKB-SubCell"/>
</dbReference>
<dbReference type="EMBL" id="QLII01000001">
    <property type="protein sequence ID" value="RAI77122.1"/>
    <property type="molecule type" value="Genomic_DNA"/>
</dbReference>
<keyword evidence="2 4" id="KW-0472">Membrane</keyword>
<evidence type="ECO:0000256" key="4">
    <source>
        <dbReference type="PROSITE-ProRule" id="PRU00473"/>
    </source>
</evidence>
<dbReference type="CDD" id="cd07185">
    <property type="entry name" value="OmpA_C-like"/>
    <property type="match status" value="1"/>
</dbReference>
<keyword evidence="8" id="KW-1185">Reference proteome</keyword>
<dbReference type="AlphaFoldDB" id="A0A327NPG8"/>
<keyword evidence="5" id="KW-0732">Signal</keyword>
<name>A0A327NPG8_9BACT</name>
<evidence type="ECO:0000256" key="2">
    <source>
        <dbReference type="ARBA" id="ARBA00023136"/>
    </source>
</evidence>
<proteinExistence type="predicted"/>
<reference evidence="7 8" key="1">
    <citation type="submission" date="2018-06" db="EMBL/GenBank/DDBJ databases">
        <title>Spirosoma sp. HMF3257 Genome sequencing and assembly.</title>
        <authorList>
            <person name="Kang H."/>
            <person name="Cha I."/>
            <person name="Kim H."/>
            <person name="Kang J."/>
            <person name="Joh K."/>
        </authorList>
    </citation>
    <scope>NUCLEOTIDE SEQUENCE [LARGE SCALE GENOMIC DNA]</scope>
    <source>
        <strain evidence="7 8">HMF3257</strain>
    </source>
</reference>
<feature type="signal peptide" evidence="5">
    <location>
        <begin position="1"/>
        <end position="25"/>
    </location>
</feature>
<gene>
    <name evidence="7" type="ORF">HMF3257_28340</name>
</gene>
<keyword evidence="3" id="KW-0998">Cell outer membrane</keyword>
<dbReference type="Pfam" id="PF00691">
    <property type="entry name" value="OmpA"/>
    <property type="match status" value="1"/>
</dbReference>
<dbReference type="SUPFAM" id="SSF103088">
    <property type="entry name" value="OmpA-like"/>
    <property type="match status" value="1"/>
</dbReference>
<dbReference type="OrthoDB" id="946517at2"/>
<dbReference type="PANTHER" id="PTHR30329">
    <property type="entry name" value="STATOR ELEMENT OF FLAGELLAR MOTOR COMPLEX"/>
    <property type="match status" value="1"/>
</dbReference>
<comment type="subcellular location">
    <subcellularLocation>
        <location evidence="1">Cell outer membrane</location>
    </subcellularLocation>
</comment>
<dbReference type="PRINTS" id="PR01021">
    <property type="entry name" value="OMPADOMAIN"/>
</dbReference>
<organism evidence="7 8">
    <name type="scientific">Spirosoma telluris</name>
    <dbReference type="NCBI Taxonomy" id="2183553"/>
    <lineage>
        <taxon>Bacteria</taxon>
        <taxon>Pseudomonadati</taxon>
        <taxon>Bacteroidota</taxon>
        <taxon>Cytophagia</taxon>
        <taxon>Cytophagales</taxon>
        <taxon>Cytophagaceae</taxon>
        <taxon>Spirosoma</taxon>
    </lineage>
</organism>
<dbReference type="Gene3D" id="3.30.1330.60">
    <property type="entry name" value="OmpA-like domain"/>
    <property type="match status" value="1"/>
</dbReference>
<evidence type="ECO:0000313" key="8">
    <source>
        <dbReference type="Proteomes" id="UP000249016"/>
    </source>
</evidence>
<accession>A0A327NPG8</accession>
<feature type="domain" description="OmpA-like" evidence="6">
    <location>
        <begin position="318"/>
        <end position="435"/>
    </location>
</feature>
<dbReference type="Proteomes" id="UP000249016">
    <property type="component" value="Unassembled WGS sequence"/>
</dbReference>
<evidence type="ECO:0000259" key="6">
    <source>
        <dbReference type="PROSITE" id="PS51123"/>
    </source>
</evidence>
<evidence type="ECO:0000256" key="1">
    <source>
        <dbReference type="ARBA" id="ARBA00004442"/>
    </source>
</evidence>
<evidence type="ECO:0000313" key="7">
    <source>
        <dbReference type="EMBL" id="RAI77122.1"/>
    </source>
</evidence>
<dbReference type="InterPro" id="IPR036737">
    <property type="entry name" value="OmpA-like_sf"/>
</dbReference>
<evidence type="ECO:0000256" key="3">
    <source>
        <dbReference type="ARBA" id="ARBA00023237"/>
    </source>
</evidence>